<dbReference type="Proteomes" id="UP001595907">
    <property type="component" value="Unassembled WGS sequence"/>
</dbReference>
<evidence type="ECO:0000313" key="4">
    <source>
        <dbReference type="Proteomes" id="UP001595907"/>
    </source>
</evidence>
<dbReference type="InterPro" id="IPR011990">
    <property type="entry name" value="TPR-like_helical_dom_sf"/>
</dbReference>
<name>A0ABV8QQU5_9BACT</name>
<feature type="signal peptide" evidence="2">
    <location>
        <begin position="1"/>
        <end position="22"/>
    </location>
</feature>
<accession>A0ABV8QQU5</accession>
<reference evidence="4" key="1">
    <citation type="journal article" date="2019" name="Int. J. Syst. Evol. Microbiol.">
        <title>The Global Catalogue of Microorganisms (GCM) 10K type strain sequencing project: providing services to taxonomists for standard genome sequencing and annotation.</title>
        <authorList>
            <consortium name="The Broad Institute Genomics Platform"/>
            <consortium name="The Broad Institute Genome Sequencing Center for Infectious Disease"/>
            <person name="Wu L."/>
            <person name="Ma J."/>
        </authorList>
    </citation>
    <scope>NUCLEOTIDE SEQUENCE [LARGE SCALE GENOMIC DNA]</scope>
    <source>
        <strain evidence="4">CECT 8289</strain>
    </source>
</reference>
<comment type="caution">
    <text evidence="3">The sequence shown here is derived from an EMBL/GenBank/DDBJ whole genome shotgun (WGS) entry which is preliminary data.</text>
</comment>
<organism evidence="3 4">
    <name type="scientific">Ferruginibacter yonginensis</name>
    <dbReference type="NCBI Taxonomy" id="1310416"/>
    <lineage>
        <taxon>Bacteria</taxon>
        <taxon>Pseudomonadati</taxon>
        <taxon>Bacteroidota</taxon>
        <taxon>Chitinophagia</taxon>
        <taxon>Chitinophagales</taxon>
        <taxon>Chitinophagaceae</taxon>
        <taxon>Ferruginibacter</taxon>
    </lineage>
</organism>
<evidence type="ECO:0000313" key="3">
    <source>
        <dbReference type="EMBL" id="MFC4262576.1"/>
    </source>
</evidence>
<dbReference type="SUPFAM" id="SSF48452">
    <property type="entry name" value="TPR-like"/>
    <property type="match status" value="1"/>
</dbReference>
<dbReference type="EMBL" id="JBHSCZ010000001">
    <property type="protein sequence ID" value="MFC4262576.1"/>
    <property type="molecule type" value="Genomic_DNA"/>
</dbReference>
<dbReference type="Gene3D" id="1.25.40.10">
    <property type="entry name" value="Tetratricopeptide repeat domain"/>
    <property type="match status" value="1"/>
</dbReference>
<evidence type="ECO:0000256" key="2">
    <source>
        <dbReference type="SAM" id="SignalP"/>
    </source>
</evidence>
<evidence type="ECO:0000256" key="1">
    <source>
        <dbReference type="SAM" id="MobiDB-lite"/>
    </source>
</evidence>
<feature type="chain" id="PRO_5045652705" evidence="2">
    <location>
        <begin position="23"/>
        <end position="491"/>
    </location>
</feature>
<sequence length="491" mass="55534">MFTSLKRAWAVALLVPVLLSCASYNKMMGTYYTQLQQHDYDKAQKTIEHNKIIKRNRNALLYNIELGNLYRLKNDYANSNRYFNRADAMYENNQKSLADVAVANLLNPMQQSYRGEDYEPYLLHFYKALNYFALNQPEEALVEARRISLTNNAQNNKYNNKDKRYVNDAFALNVQGMIYEAAGDINNAFIAYRNAADVYLNAANEYYGVTLPTQLQQDVLRTANLMGFNEQVDKYGKSFTAQTTLTDTNNIGELVLFIEEGIAPIKEEQDFILTATNDGLGSFNYVNGYGINSNFNFNYSNYGISETKLSSLRVFRLALPNYVVQYQQPQNISVGVNNVSYQPQLAQNINALAVNILKERFLNEMANALARQLTKKVVEKGTQLAAESIAKAADKKEDNKNADEAEKAKRQKEKEEKAKQVGQVAGLVMNLINTASEKADTRNWQSLPAFISYVRVPLQAGENNISIQHNGQTIPLKVVGKKGLQLQSIRL</sequence>
<gene>
    <name evidence="3" type="ORF">ACFOWM_06790</name>
</gene>
<dbReference type="PROSITE" id="PS51257">
    <property type="entry name" value="PROKAR_LIPOPROTEIN"/>
    <property type="match status" value="1"/>
</dbReference>
<proteinExistence type="predicted"/>
<dbReference type="RefSeq" id="WP_379708129.1">
    <property type="nucleotide sequence ID" value="NZ_JBHSCZ010000001.1"/>
</dbReference>
<keyword evidence="2" id="KW-0732">Signal</keyword>
<protein>
    <submittedName>
        <fullName evidence="3">COG3014 family protein</fullName>
    </submittedName>
</protein>
<feature type="region of interest" description="Disordered" evidence="1">
    <location>
        <begin position="392"/>
        <end position="419"/>
    </location>
</feature>
<keyword evidence="4" id="KW-1185">Reference proteome</keyword>